<evidence type="ECO:0000256" key="4">
    <source>
        <dbReference type="ARBA" id="ARBA00022793"/>
    </source>
</evidence>
<dbReference type="EMBL" id="JAQIZZ010000008">
    <property type="protein sequence ID" value="KAJ5523843.1"/>
    <property type="molecule type" value="Genomic_DNA"/>
</dbReference>
<keyword evidence="6" id="KW-0786">Thiamine pyrophosphate</keyword>
<proteinExistence type="inferred from homology"/>
<dbReference type="GO" id="GO:0046872">
    <property type="term" value="F:metal ion binding"/>
    <property type="evidence" value="ECO:0007669"/>
    <property type="project" value="UniProtKB-KW"/>
</dbReference>
<evidence type="ECO:0000256" key="3">
    <source>
        <dbReference type="ARBA" id="ARBA00022723"/>
    </source>
</evidence>
<comment type="similarity">
    <text evidence="2">Belongs to the TPP enzyme family.</text>
</comment>
<comment type="cofactor">
    <cofactor evidence="1">
        <name>thiamine diphosphate</name>
        <dbReference type="ChEBI" id="CHEBI:58937"/>
    </cofactor>
</comment>
<dbReference type="InterPro" id="IPR012110">
    <property type="entry name" value="PDC/IPDC-like"/>
</dbReference>
<dbReference type="Gene3D" id="3.40.50.970">
    <property type="match status" value="1"/>
</dbReference>
<organism evidence="8 9">
    <name type="scientific">Penicillium frequentans</name>
    <dbReference type="NCBI Taxonomy" id="3151616"/>
    <lineage>
        <taxon>Eukaryota</taxon>
        <taxon>Fungi</taxon>
        <taxon>Dikarya</taxon>
        <taxon>Ascomycota</taxon>
        <taxon>Pezizomycotina</taxon>
        <taxon>Eurotiomycetes</taxon>
        <taxon>Eurotiomycetidae</taxon>
        <taxon>Eurotiales</taxon>
        <taxon>Aspergillaceae</taxon>
        <taxon>Penicillium</taxon>
    </lineage>
</organism>
<dbReference type="PANTHER" id="PTHR43452:SF11">
    <property type="entry name" value="PYRUVATE DECARBOXYLASE"/>
    <property type="match status" value="1"/>
</dbReference>
<evidence type="ECO:0000313" key="9">
    <source>
        <dbReference type="Proteomes" id="UP001220324"/>
    </source>
</evidence>
<dbReference type="GO" id="GO:0004737">
    <property type="term" value="F:pyruvate decarboxylase activity"/>
    <property type="evidence" value="ECO:0007669"/>
    <property type="project" value="TreeGrafter"/>
</dbReference>
<evidence type="ECO:0000313" key="8">
    <source>
        <dbReference type="EMBL" id="KAJ5523843.1"/>
    </source>
</evidence>
<evidence type="ECO:0000256" key="6">
    <source>
        <dbReference type="ARBA" id="ARBA00023052"/>
    </source>
</evidence>
<dbReference type="GO" id="GO:0000949">
    <property type="term" value="P:aromatic amino acid family catabolic process to alcohol via Ehrlich pathway"/>
    <property type="evidence" value="ECO:0007669"/>
    <property type="project" value="TreeGrafter"/>
</dbReference>
<gene>
    <name evidence="8" type="ORF">N7494_010493</name>
</gene>
<evidence type="ECO:0000256" key="5">
    <source>
        <dbReference type="ARBA" id="ARBA00022842"/>
    </source>
</evidence>
<keyword evidence="5" id="KW-0460">Magnesium</keyword>
<accession>A0AAD6CHW1</accession>
<keyword evidence="7" id="KW-0456">Lyase</keyword>
<dbReference type="InterPro" id="IPR029061">
    <property type="entry name" value="THDP-binding"/>
</dbReference>
<dbReference type="Proteomes" id="UP001220324">
    <property type="component" value="Unassembled WGS sequence"/>
</dbReference>
<keyword evidence="9" id="KW-1185">Reference proteome</keyword>
<sequence>MSPVSSAKSVRVEKLDILIIIINNEGYTIERVIHGRKQAYNDVPFWRNTKALEYFGAEEEAVKENTFTARTVGELQDVLKNERVKDGKGVRIVEVFM</sequence>
<dbReference type="AlphaFoldDB" id="A0AAD6CHW1"/>
<evidence type="ECO:0000256" key="2">
    <source>
        <dbReference type="ARBA" id="ARBA00007812"/>
    </source>
</evidence>
<evidence type="ECO:0000256" key="1">
    <source>
        <dbReference type="ARBA" id="ARBA00001964"/>
    </source>
</evidence>
<dbReference type="SUPFAM" id="SSF52518">
    <property type="entry name" value="Thiamin diphosphate-binding fold (THDP-binding)"/>
    <property type="match status" value="1"/>
</dbReference>
<dbReference type="GO" id="GO:0005829">
    <property type="term" value="C:cytosol"/>
    <property type="evidence" value="ECO:0007669"/>
    <property type="project" value="TreeGrafter"/>
</dbReference>
<name>A0AAD6CHW1_9EURO</name>
<dbReference type="PANTHER" id="PTHR43452">
    <property type="entry name" value="PYRUVATE DECARBOXYLASE"/>
    <property type="match status" value="1"/>
</dbReference>
<reference evidence="8 9" key="1">
    <citation type="journal article" date="2023" name="IMA Fungus">
        <title>Comparative genomic study of the Penicillium genus elucidates a diverse pangenome and 15 lateral gene transfer events.</title>
        <authorList>
            <person name="Petersen C."/>
            <person name="Sorensen T."/>
            <person name="Nielsen M.R."/>
            <person name="Sondergaard T.E."/>
            <person name="Sorensen J.L."/>
            <person name="Fitzpatrick D.A."/>
            <person name="Frisvad J.C."/>
            <person name="Nielsen K.L."/>
        </authorList>
    </citation>
    <scope>NUCLEOTIDE SEQUENCE [LARGE SCALE GENOMIC DNA]</scope>
    <source>
        <strain evidence="8 9">IBT 35679</strain>
    </source>
</reference>
<dbReference type="GO" id="GO:0005634">
    <property type="term" value="C:nucleus"/>
    <property type="evidence" value="ECO:0007669"/>
    <property type="project" value="TreeGrafter"/>
</dbReference>
<keyword evidence="3" id="KW-0479">Metal-binding</keyword>
<keyword evidence="4" id="KW-0210">Decarboxylase</keyword>
<protein>
    <submittedName>
        <fullName evidence="8">Thiamine pyrophosphate enzyme C-terminal TPP-binding</fullName>
    </submittedName>
</protein>
<comment type="caution">
    <text evidence="8">The sequence shown here is derived from an EMBL/GenBank/DDBJ whole genome shotgun (WGS) entry which is preliminary data.</text>
</comment>
<evidence type="ECO:0000256" key="7">
    <source>
        <dbReference type="ARBA" id="ARBA00023239"/>
    </source>
</evidence>